<dbReference type="EMBL" id="UYWY01001484">
    <property type="protein sequence ID" value="VDM26824.1"/>
    <property type="molecule type" value="Genomic_DNA"/>
</dbReference>
<organism evidence="2 3">
    <name type="scientific">Toxocara canis</name>
    <name type="common">Canine roundworm</name>
    <dbReference type="NCBI Taxonomy" id="6265"/>
    <lineage>
        <taxon>Eukaryota</taxon>
        <taxon>Metazoa</taxon>
        <taxon>Ecdysozoa</taxon>
        <taxon>Nematoda</taxon>
        <taxon>Chromadorea</taxon>
        <taxon>Rhabditida</taxon>
        <taxon>Spirurina</taxon>
        <taxon>Ascaridomorpha</taxon>
        <taxon>Ascaridoidea</taxon>
        <taxon>Toxocaridae</taxon>
        <taxon>Toxocara</taxon>
    </lineage>
</organism>
<reference evidence="3" key="1">
    <citation type="submission" date="2016-06" db="UniProtKB">
        <authorList>
            <consortium name="WormBaseParasite"/>
        </authorList>
    </citation>
    <scope>IDENTIFICATION</scope>
</reference>
<evidence type="ECO:0000313" key="2">
    <source>
        <dbReference type="Proteomes" id="UP000050794"/>
    </source>
</evidence>
<dbReference type="WBParaSite" id="TCNE_0000178001-mRNA-1">
    <property type="protein sequence ID" value="TCNE_0000178001-mRNA-1"/>
    <property type="gene ID" value="TCNE_0000178001"/>
</dbReference>
<reference evidence="1 2" key="2">
    <citation type="submission" date="2018-11" db="EMBL/GenBank/DDBJ databases">
        <authorList>
            <consortium name="Pathogen Informatics"/>
        </authorList>
    </citation>
    <scope>NUCLEOTIDE SEQUENCE [LARGE SCALE GENOMIC DNA]</scope>
</reference>
<name>A0A183TZW1_TOXCA</name>
<protein>
    <submittedName>
        <fullName evidence="1 3">Uncharacterized protein</fullName>
    </submittedName>
</protein>
<proteinExistence type="predicted"/>
<keyword evidence="2" id="KW-1185">Reference proteome</keyword>
<gene>
    <name evidence="1" type="ORF">TCNE_LOCUS1779</name>
</gene>
<dbReference type="Proteomes" id="UP000050794">
    <property type="component" value="Unassembled WGS sequence"/>
</dbReference>
<accession>A0A183TZW1</accession>
<dbReference type="AlphaFoldDB" id="A0A183TZW1"/>
<evidence type="ECO:0000313" key="3">
    <source>
        <dbReference type="WBParaSite" id="TCNE_0000178001-mRNA-1"/>
    </source>
</evidence>
<evidence type="ECO:0000313" key="1">
    <source>
        <dbReference type="EMBL" id="VDM26824.1"/>
    </source>
</evidence>
<sequence>MRIVVIDEEIDEDKVGNGKRIPFQNTPPATVAAKVADEGLSSRPNPSPSCQPVLEELRSRSVRVRTPSPTWDARNVDDVLPGRIRSLRAFDQIFSEESSAMNYGSIAMDDEEV</sequence>